<dbReference type="InterPro" id="IPR017871">
    <property type="entry name" value="ABC_transporter-like_CS"/>
</dbReference>
<dbReference type="STRING" id="742817.HMPREF9449_00907"/>
<feature type="domain" description="ABC transporter" evidence="4">
    <location>
        <begin position="4"/>
        <end position="212"/>
    </location>
</feature>
<dbReference type="GO" id="GO:0005524">
    <property type="term" value="F:ATP binding"/>
    <property type="evidence" value="ECO:0007669"/>
    <property type="project" value="UniProtKB-KW"/>
</dbReference>
<dbReference type="InterPro" id="IPR027417">
    <property type="entry name" value="P-loop_NTPase"/>
</dbReference>
<dbReference type="PATRIC" id="fig|742817.3.peg.964"/>
<dbReference type="GO" id="GO:0005886">
    <property type="term" value="C:plasma membrane"/>
    <property type="evidence" value="ECO:0007669"/>
    <property type="project" value="TreeGrafter"/>
</dbReference>
<dbReference type="PANTHER" id="PTHR24220:SF689">
    <property type="entry name" value="LIPOPROTEIN-RELEASING SYSTEM ATP-BINDING PROTEIN LOLD"/>
    <property type="match status" value="1"/>
</dbReference>
<dbReference type="InterPro" id="IPR015854">
    <property type="entry name" value="ABC_transpr_LolD-like"/>
</dbReference>
<keyword evidence="6" id="KW-1185">Reference proteome</keyword>
<dbReference type="EMBL" id="ADMC01000014">
    <property type="protein sequence ID" value="EHP49389.1"/>
    <property type="molecule type" value="Genomic_DNA"/>
</dbReference>
<dbReference type="Gene3D" id="3.40.50.300">
    <property type="entry name" value="P-loop containing nucleotide triphosphate hydrolases"/>
    <property type="match status" value="1"/>
</dbReference>
<dbReference type="HOGENOM" id="CLU_000604_1_22_10"/>
<evidence type="ECO:0000256" key="1">
    <source>
        <dbReference type="ARBA" id="ARBA00005417"/>
    </source>
</evidence>
<dbReference type="Pfam" id="PF00005">
    <property type="entry name" value="ABC_tran"/>
    <property type="match status" value="1"/>
</dbReference>
<dbReference type="Proteomes" id="UP000004892">
    <property type="component" value="Unassembled WGS sequence"/>
</dbReference>
<evidence type="ECO:0000256" key="2">
    <source>
        <dbReference type="ARBA" id="ARBA00022741"/>
    </source>
</evidence>
<accession>H1DF71</accession>
<dbReference type="RefSeq" id="WP_009136055.1">
    <property type="nucleotide sequence ID" value="NZ_JH594596.1"/>
</dbReference>
<keyword evidence="2" id="KW-0547">Nucleotide-binding</keyword>
<evidence type="ECO:0000313" key="5">
    <source>
        <dbReference type="EMBL" id="EHP49389.1"/>
    </source>
</evidence>
<dbReference type="GO" id="GO:0016887">
    <property type="term" value="F:ATP hydrolysis activity"/>
    <property type="evidence" value="ECO:0007669"/>
    <property type="project" value="InterPro"/>
</dbReference>
<dbReference type="PROSITE" id="PS50893">
    <property type="entry name" value="ABC_TRANSPORTER_2"/>
    <property type="match status" value="1"/>
</dbReference>
<gene>
    <name evidence="5" type="ORF">HMPREF9449_00907</name>
</gene>
<evidence type="ECO:0000259" key="4">
    <source>
        <dbReference type="PROSITE" id="PS50893"/>
    </source>
</evidence>
<keyword evidence="3" id="KW-0067">ATP-binding</keyword>
<dbReference type="InterPro" id="IPR003439">
    <property type="entry name" value="ABC_transporter-like_ATP-bd"/>
</dbReference>
<dbReference type="GO" id="GO:0022857">
    <property type="term" value="F:transmembrane transporter activity"/>
    <property type="evidence" value="ECO:0007669"/>
    <property type="project" value="TreeGrafter"/>
</dbReference>
<dbReference type="GeneID" id="98068505"/>
<dbReference type="PROSITE" id="PS00211">
    <property type="entry name" value="ABC_TRANSPORTER_1"/>
    <property type="match status" value="1"/>
</dbReference>
<comment type="similarity">
    <text evidence="1">Belongs to the ABC transporter superfamily.</text>
</comment>
<proteinExistence type="inferred from homology"/>
<organism evidence="5 6">
    <name type="scientific">Odoribacter laneus YIT 12061</name>
    <dbReference type="NCBI Taxonomy" id="742817"/>
    <lineage>
        <taxon>Bacteria</taxon>
        <taxon>Pseudomonadati</taxon>
        <taxon>Bacteroidota</taxon>
        <taxon>Bacteroidia</taxon>
        <taxon>Bacteroidales</taxon>
        <taxon>Odoribacteraceae</taxon>
        <taxon>Odoribacter</taxon>
    </lineage>
</organism>
<evidence type="ECO:0000256" key="3">
    <source>
        <dbReference type="ARBA" id="ARBA00022840"/>
    </source>
</evidence>
<dbReference type="PANTHER" id="PTHR24220">
    <property type="entry name" value="IMPORT ATP-BINDING PROTEIN"/>
    <property type="match status" value="1"/>
</dbReference>
<comment type="caution">
    <text evidence="5">The sequence shown here is derived from an EMBL/GenBank/DDBJ whole genome shotgun (WGS) entry which is preliminary data.</text>
</comment>
<dbReference type="eggNOG" id="COG1136">
    <property type="taxonomic scope" value="Bacteria"/>
</dbReference>
<name>H1DF71_9BACT</name>
<dbReference type="AlphaFoldDB" id="H1DF71"/>
<protein>
    <recommendedName>
        <fullName evidence="4">ABC transporter domain-containing protein</fullName>
    </recommendedName>
</protein>
<sequence>MKEISLSQIVPEVFSQREKKESGIWYREVAFTKGEVCLLEAVSGAGKSSLCSYLYGYRSDYQGTICFDGENIRNFSKTQWAELRRVSLSILFQELRLFQELTAWENILIKNNLTGYKTLQWIENCFYLLGIEDKKDVTVAKLSFGQQQRIAFVRALCQPFDFVFLDEPVSHLDINNNRILGELLAEEVKQQGAGVIVTSIGNPLNIKYDKIMQL</sequence>
<reference evidence="5 6" key="1">
    <citation type="submission" date="2012-01" db="EMBL/GenBank/DDBJ databases">
        <title>The Genome Sequence of Odoribacter laneus YIT 12061.</title>
        <authorList>
            <consortium name="The Broad Institute Genome Sequencing Platform"/>
            <person name="Earl A."/>
            <person name="Ward D."/>
            <person name="Feldgarden M."/>
            <person name="Gevers D."/>
            <person name="Morotomi M."/>
            <person name="Young S.K."/>
            <person name="Zeng Q."/>
            <person name="Gargeya S."/>
            <person name="Fitzgerald M."/>
            <person name="Haas B."/>
            <person name="Abouelleil A."/>
            <person name="Alvarado L."/>
            <person name="Arachchi H.M."/>
            <person name="Berlin A."/>
            <person name="Chapman S.B."/>
            <person name="Gearin G."/>
            <person name="Goldberg J."/>
            <person name="Griggs A."/>
            <person name="Gujja S."/>
            <person name="Hansen M."/>
            <person name="Heiman D."/>
            <person name="Howarth C."/>
            <person name="Larimer J."/>
            <person name="Lui A."/>
            <person name="MacDonald P.J.P."/>
            <person name="McCowen C."/>
            <person name="Montmayeur A."/>
            <person name="Murphy C."/>
            <person name="Neiman D."/>
            <person name="Pearson M."/>
            <person name="Priest M."/>
            <person name="Roberts A."/>
            <person name="Saif S."/>
            <person name="Shea T."/>
            <person name="Sisk P."/>
            <person name="Stolte C."/>
            <person name="Sykes S."/>
            <person name="Wortman J."/>
            <person name="Nusbaum C."/>
            <person name="Birren B."/>
        </authorList>
    </citation>
    <scope>NUCLEOTIDE SEQUENCE [LARGE SCALE GENOMIC DNA]</scope>
    <source>
        <strain evidence="5 6">YIT 12061</strain>
    </source>
</reference>
<dbReference type="SUPFAM" id="SSF52540">
    <property type="entry name" value="P-loop containing nucleoside triphosphate hydrolases"/>
    <property type="match status" value="1"/>
</dbReference>
<evidence type="ECO:0000313" key="6">
    <source>
        <dbReference type="Proteomes" id="UP000004892"/>
    </source>
</evidence>